<accession>A0ABY2Q4V8</accession>
<dbReference type="Gene3D" id="3.40.50.300">
    <property type="entry name" value="P-loop containing nucleotide triphosphate hydrolases"/>
    <property type="match status" value="1"/>
</dbReference>
<keyword evidence="6" id="KW-1185">Reference proteome</keyword>
<evidence type="ECO:0000256" key="1">
    <source>
        <dbReference type="ARBA" id="ARBA00022448"/>
    </source>
</evidence>
<evidence type="ECO:0000256" key="2">
    <source>
        <dbReference type="ARBA" id="ARBA00022741"/>
    </source>
</evidence>
<comment type="caution">
    <text evidence="5">The sequence shown here is derived from an EMBL/GenBank/DDBJ whole genome shotgun (WGS) entry which is preliminary data.</text>
</comment>
<dbReference type="SMART" id="SM00382">
    <property type="entry name" value="AAA"/>
    <property type="match status" value="1"/>
</dbReference>
<dbReference type="InterPro" id="IPR032823">
    <property type="entry name" value="BCA_ABC_TP_C"/>
</dbReference>
<dbReference type="GO" id="GO:0005524">
    <property type="term" value="F:ATP binding"/>
    <property type="evidence" value="ECO:0007669"/>
    <property type="project" value="UniProtKB-KW"/>
</dbReference>
<sequence>MRTRGLTKAFRGLVALKDHAIELREREIMGVIGPNGSGKSTFFNLITGFSKPNAGQIEFRGRSIIGLRTERIVSLGIARTFQGSRLFPSLTVEDNVLAAAQLRHPVGPLDSVLRTARYRTRVDKAEAIAERLLDLMGLTAQAGRLASQLPYGDQRRLEIARALATEPALLLLDEPAAGLDSNETTALVELIRKIRDLFGVTVVVVEHDMDLIMAVCERIQVLATGEVICVGTPEQVRNDPRVREAYLGHA</sequence>
<name>A0ABY2Q4V8_9HYPH</name>
<dbReference type="Pfam" id="PF12399">
    <property type="entry name" value="BCA_ABC_TP_C"/>
    <property type="match status" value="1"/>
</dbReference>
<dbReference type="Pfam" id="PF00005">
    <property type="entry name" value="ABC_tran"/>
    <property type="match status" value="1"/>
</dbReference>
<dbReference type="InterPro" id="IPR003439">
    <property type="entry name" value="ABC_transporter-like_ATP-bd"/>
</dbReference>
<evidence type="ECO:0000313" key="6">
    <source>
        <dbReference type="Proteomes" id="UP000306441"/>
    </source>
</evidence>
<dbReference type="InterPro" id="IPR027417">
    <property type="entry name" value="P-loop_NTPase"/>
</dbReference>
<protein>
    <submittedName>
        <fullName evidence="5">ABC transporter ATP-binding protein</fullName>
    </submittedName>
</protein>
<dbReference type="InterPro" id="IPR051120">
    <property type="entry name" value="ABC_AA/LPS_Transport"/>
</dbReference>
<evidence type="ECO:0000313" key="5">
    <source>
        <dbReference type="EMBL" id="THF56147.1"/>
    </source>
</evidence>
<dbReference type="CDD" id="cd03219">
    <property type="entry name" value="ABC_Mj1267_LivG_branched"/>
    <property type="match status" value="1"/>
</dbReference>
<keyword evidence="1" id="KW-0813">Transport</keyword>
<feature type="domain" description="ABC transporter" evidence="4">
    <location>
        <begin position="1"/>
        <end position="249"/>
    </location>
</feature>
<dbReference type="PROSITE" id="PS50893">
    <property type="entry name" value="ABC_TRANSPORTER_2"/>
    <property type="match status" value="1"/>
</dbReference>
<keyword evidence="2" id="KW-0547">Nucleotide-binding</keyword>
<dbReference type="InterPro" id="IPR003593">
    <property type="entry name" value="AAA+_ATPase"/>
</dbReference>
<dbReference type="PANTHER" id="PTHR45772:SF7">
    <property type="entry name" value="AMINO ACID ABC TRANSPORTER ATP-BINDING PROTEIN"/>
    <property type="match status" value="1"/>
</dbReference>
<evidence type="ECO:0000259" key="4">
    <source>
        <dbReference type="PROSITE" id="PS50893"/>
    </source>
</evidence>
<organism evidence="5 6">
    <name type="scientific">Ollibium composti</name>
    <dbReference type="NCBI Taxonomy" id="2675109"/>
    <lineage>
        <taxon>Bacteria</taxon>
        <taxon>Pseudomonadati</taxon>
        <taxon>Pseudomonadota</taxon>
        <taxon>Alphaproteobacteria</taxon>
        <taxon>Hyphomicrobiales</taxon>
        <taxon>Phyllobacteriaceae</taxon>
        <taxon>Ollibium</taxon>
    </lineage>
</organism>
<dbReference type="EMBL" id="SSNY01000009">
    <property type="protein sequence ID" value="THF56147.1"/>
    <property type="molecule type" value="Genomic_DNA"/>
</dbReference>
<reference evidence="5 6" key="1">
    <citation type="submission" date="2019-04" db="EMBL/GenBank/DDBJ databases">
        <title>Mesorhizobium composti sp. nov., isolated from compost.</title>
        <authorList>
            <person name="Lin S.-Y."/>
            <person name="Hameed A."/>
            <person name="Hsieh Y.-T."/>
            <person name="Young C.-C."/>
        </authorList>
    </citation>
    <scope>NUCLEOTIDE SEQUENCE [LARGE SCALE GENOMIC DNA]</scope>
    <source>
        <strain evidence="5 6">CC-YTH430</strain>
    </source>
</reference>
<dbReference type="SUPFAM" id="SSF52540">
    <property type="entry name" value="P-loop containing nucleoside triphosphate hydrolases"/>
    <property type="match status" value="1"/>
</dbReference>
<keyword evidence="3 5" id="KW-0067">ATP-binding</keyword>
<gene>
    <name evidence="5" type="ORF">E6C48_15240</name>
</gene>
<evidence type="ECO:0000256" key="3">
    <source>
        <dbReference type="ARBA" id="ARBA00022840"/>
    </source>
</evidence>
<dbReference type="PANTHER" id="PTHR45772">
    <property type="entry name" value="CONSERVED COMPONENT OF ABC TRANSPORTER FOR NATURAL AMINO ACIDS-RELATED"/>
    <property type="match status" value="1"/>
</dbReference>
<dbReference type="Proteomes" id="UP000306441">
    <property type="component" value="Unassembled WGS sequence"/>
</dbReference>
<proteinExistence type="predicted"/>